<dbReference type="GO" id="GO:0022857">
    <property type="term" value="F:transmembrane transporter activity"/>
    <property type="evidence" value="ECO:0007669"/>
    <property type="project" value="InterPro"/>
</dbReference>
<comment type="caution">
    <text evidence="9">The sequence shown here is derived from an EMBL/GenBank/DDBJ whole genome shotgun (WGS) entry which is preliminary data.</text>
</comment>
<keyword evidence="3" id="KW-1003">Cell membrane</keyword>
<feature type="transmembrane region" description="Helical" evidence="7">
    <location>
        <begin position="365"/>
        <end position="389"/>
    </location>
</feature>
<feature type="transmembrane region" description="Helical" evidence="7">
    <location>
        <begin position="87"/>
        <end position="106"/>
    </location>
</feature>
<dbReference type="OrthoDB" id="9816041at2"/>
<feature type="transmembrane region" description="Helical" evidence="7">
    <location>
        <begin position="56"/>
        <end position="75"/>
    </location>
</feature>
<dbReference type="SUPFAM" id="SSF103473">
    <property type="entry name" value="MFS general substrate transporter"/>
    <property type="match status" value="2"/>
</dbReference>
<dbReference type="PANTHER" id="PTHR23501">
    <property type="entry name" value="MAJOR FACILITATOR SUPERFAMILY"/>
    <property type="match status" value="1"/>
</dbReference>
<evidence type="ECO:0000256" key="6">
    <source>
        <dbReference type="ARBA" id="ARBA00023136"/>
    </source>
</evidence>
<dbReference type="InterPro" id="IPR004638">
    <property type="entry name" value="EmrB-like"/>
</dbReference>
<feature type="transmembrane region" description="Helical" evidence="7">
    <location>
        <begin position="175"/>
        <end position="195"/>
    </location>
</feature>
<evidence type="ECO:0000256" key="7">
    <source>
        <dbReference type="SAM" id="Phobius"/>
    </source>
</evidence>
<dbReference type="InterPro" id="IPR020846">
    <property type="entry name" value="MFS_dom"/>
</dbReference>
<keyword evidence="4 7" id="KW-0812">Transmembrane</keyword>
<evidence type="ECO:0000256" key="3">
    <source>
        <dbReference type="ARBA" id="ARBA00022475"/>
    </source>
</evidence>
<dbReference type="Proteomes" id="UP000267017">
    <property type="component" value="Unassembled WGS sequence"/>
</dbReference>
<dbReference type="InterPro" id="IPR036259">
    <property type="entry name" value="MFS_trans_sf"/>
</dbReference>
<feature type="transmembrane region" description="Helical" evidence="7">
    <location>
        <begin position="21"/>
        <end position="44"/>
    </location>
</feature>
<dbReference type="Pfam" id="PF07690">
    <property type="entry name" value="MFS_1"/>
    <property type="match status" value="1"/>
</dbReference>
<dbReference type="PRINTS" id="PR01035">
    <property type="entry name" value="TCRTETA"/>
</dbReference>
<dbReference type="InterPro" id="IPR001958">
    <property type="entry name" value="Tet-R_TetA/multi-R_MdtG-like"/>
</dbReference>
<feature type="transmembrane region" description="Helical" evidence="7">
    <location>
        <begin position="308"/>
        <end position="328"/>
    </location>
</feature>
<dbReference type="PROSITE" id="PS50850">
    <property type="entry name" value="MFS"/>
    <property type="match status" value="1"/>
</dbReference>
<dbReference type="NCBIfam" id="TIGR00711">
    <property type="entry name" value="efflux_EmrB"/>
    <property type="match status" value="1"/>
</dbReference>
<keyword evidence="10" id="KW-1185">Reference proteome</keyword>
<dbReference type="Gene3D" id="1.20.1720.10">
    <property type="entry name" value="Multidrug resistance protein D"/>
    <property type="match status" value="1"/>
</dbReference>
<feature type="domain" description="Major facilitator superfamily (MFS) profile" evidence="8">
    <location>
        <begin position="22"/>
        <end position="502"/>
    </location>
</feature>
<sequence>MTCSVRGKEVLPLKTGLQRNYILLGLLLSTFLAAIEGTVIGPAGPRIVGDLGGAHLLSWVFTAYLLTMTVATPIFGKISDLYGRRPVFVISSLLFLAGSVLSGIAQNMEQLIGFRALQGIGAGGLLPVTFTIIGDIFSMEERAKIQGWISSVWGISSLVGPLLGGYFVDSLNWRWVFYFNIPFGLLSLFFIIKYLRERVEKRKVKIDVAGGLTLTIGVGALLIGLATGGQQFPWSSPWMILILALAACSLILFFIVEKKASEPLVPLKLFRVRDIAYSNLASLVASALLIGLTSYLPLWVQGVRGESATVSGLILAPMSIGWMLGSVLGSRMLITRGSRLTSLIGMAVVAVGAGGLAFMTEGTPLIPLLLFNALYGIGFGFSFAVFTIIAQSSVGYSLRGASNALNSFVKSIGQTIGVTVFGTLINLQIAAKTKDLAASGIEVSQSDIDQLLSPEKVHLLPRDLWSELKHVLGASLHSLFMVMAVLAVIGVLFVLGLRNRAPGPDDELEDGASASPDAPGV</sequence>
<dbReference type="CDD" id="cd17502">
    <property type="entry name" value="MFS_Azr1_MDR_like"/>
    <property type="match status" value="1"/>
</dbReference>
<evidence type="ECO:0000256" key="1">
    <source>
        <dbReference type="ARBA" id="ARBA00004651"/>
    </source>
</evidence>
<dbReference type="Gene3D" id="1.20.1250.20">
    <property type="entry name" value="MFS general substrate transporter like domains"/>
    <property type="match status" value="1"/>
</dbReference>
<dbReference type="InterPro" id="IPR011701">
    <property type="entry name" value="MFS"/>
</dbReference>
<comment type="subcellular location">
    <subcellularLocation>
        <location evidence="1">Cell membrane</location>
        <topology evidence="1">Multi-pass membrane protein</topology>
    </subcellularLocation>
</comment>
<keyword evidence="2" id="KW-0813">Transport</keyword>
<dbReference type="GO" id="GO:0005886">
    <property type="term" value="C:plasma membrane"/>
    <property type="evidence" value="ECO:0007669"/>
    <property type="project" value="UniProtKB-SubCell"/>
</dbReference>
<feature type="transmembrane region" description="Helical" evidence="7">
    <location>
        <begin position="238"/>
        <end position="256"/>
    </location>
</feature>
<evidence type="ECO:0000259" key="8">
    <source>
        <dbReference type="PROSITE" id="PS50850"/>
    </source>
</evidence>
<evidence type="ECO:0000256" key="4">
    <source>
        <dbReference type="ARBA" id="ARBA00022692"/>
    </source>
</evidence>
<keyword evidence="5 7" id="KW-1133">Transmembrane helix</keyword>
<dbReference type="PANTHER" id="PTHR23501:SF191">
    <property type="entry name" value="VACUOLAR BASIC AMINO ACID TRANSPORTER 4"/>
    <property type="match status" value="1"/>
</dbReference>
<protein>
    <submittedName>
        <fullName evidence="9">DHA2 family efflux MFS transporter permease subunit</fullName>
    </submittedName>
</protein>
<feature type="transmembrane region" description="Helical" evidence="7">
    <location>
        <begin position="207"/>
        <end position="226"/>
    </location>
</feature>
<feature type="transmembrane region" description="Helical" evidence="7">
    <location>
        <begin position="471"/>
        <end position="495"/>
    </location>
</feature>
<proteinExistence type="predicted"/>
<dbReference type="FunFam" id="1.20.1720.10:FF:000004">
    <property type="entry name" value="EmrB/QacA family drug resistance transporter"/>
    <property type="match status" value="1"/>
</dbReference>
<evidence type="ECO:0000256" key="2">
    <source>
        <dbReference type="ARBA" id="ARBA00022448"/>
    </source>
</evidence>
<evidence type="ECO:0000256" key="5">
    <source>
        <dbReference type="ARBA" id="ARBA00022989"/>
    </source>
</evidence>
<reference evidence="9 10" key="1">
    <citation type="submission" date="2018-11" db="EMBL/GenBank/DDBJ databases">
        <title>Genome sequencing of Paenibacillus sp. KCOM 3021 (= ChDC PVNT-B20).</title>
        <authorList>
            <person name="Kook J.-K."/>
            <person name="Park S.-N."/>
            <person name="Lim Y.K."/>
        </authorList>
    </citation>
    <scope>NUCLEOTIDE SEQUENCE [LARGE SCALE GENOMIC DNA]</scope>
    <source>
        <strain evidence="9 10">KCOM 3021</strain>
    </source>
</reference>
<name>A0A3P3U2L6_9BACL</name>
<feature type="transmembrane region" description="Helical" evidence="7">
    <location>
        <begin position="340"/>
        <end position="359"/>
    </location>
</feature>
<dbReference type="AlphaFoldDB" id="A0A3P3U2L6"/>
<feature type="transmembrane region" description="Helical" evidence="7">
    <location>
        <begin position="277"/>
        <end position="296"/>
    </location>
</feature>
<keyword evidence="6 7" id="KW-0472">Membrane</keyword>
<dbReference type="RefSeq" id="WP_128631611.1">
    <property type="nucleotide sequence ID" value="NZ_RRCN01000001.1"/>
</dbReference>
<feature type="transmembrane region" description="Helical" evidence="7">
    <location>
        <begin position="145"/>
        <end position="163"/>
    </location>
</feature>
<feature type="transmembrane region" description="Helical" evidence="7">
    <location>
        <begin position="112"/>
        <end position="133"/>
    </location>
</feature>
<dbReference type="EMBL" id="RRCN01000001">
    <property type="protein sequence ID" value="RRJ63778.1"/>
    <property type="molecule type" value="Genomic_DNA"/>
</dbReference>
<accession>A0A3P3U2L6</accession>
<gene>
    <name evidence="9" type="ORF">EHV15_13195</name>
</gene>
<organism evidence="9 10">
    <name type="scientific">Paenibacillus oralis</name>
    <dbReference type="NCBI Taxonomy" id="2490856"/>
    <lineage>
        <taxon>Bacteria</taxon>
        <taxon>Bacillati</taxon>
        <taxon>Bacillota</taxon>
        <taxon>Bacilli</taxon>
        <taxon>Bacillales</taxon>
        <taxon>Paenibacillaceae</taxon>
        <taxon>Paenibacillus</taxon>
    </lineage>
</organism>
<evidence type="ECO:0000313" key="10">
    <source>
        <dbReference type="Proteomes" id="UP000267017"/>
    </source>
</evidence>
<evidence type="ECO:0000313" key="9">
    <source>
        <dbReference type="EMBL" id="RRJ63778.1"/>
    </source>
</evidence>